<gene>
    <name evidence="16" type="primary">LOC100762118</name>
</gene>
<evidence type="ECO:0000256" key="11">
    <source>
        <dbReference type="ARBA" id="ARBA00068331"/>
    </source>
</evidence>
<evidence type="ECO:0000256" key="8">
    <source>
        <dbReference type="ARBA" id="ARBA00023242"/>
    </source>
</evidence>
<evidence type="ECO:0000313" key="15">
    <source>
        <dbReference type="Proteomes" id="UP001108280"/>
    </source>
</evidence>
<keyword evidence="5" id="KW-0805">Transcription regulation</keyword>
<reference evidence="15" key="1">
    <citation type="journal article" date="2018" name="Biotechnol. Bioeng.">
        <title>A reference genome of the Chinese hamster based on a hybrid assembly strategy.</title>
        <authorList>
            <person name="Rupp O."/>
            <person name="MacDonald M.L."/>
            <person name="Li S."/>
            <person name="Dhiman H."/>
            <person name="Polson S."/>
            <person name="Griep S."/>
            <person name="Heffner K."/>
            <person name="Hernandez I."/>
            <person name="Brinkrolf K."/>
            <person name="Jadhav V."/>
            <person name="Samoudi M."/>
            <person name="Hao H."/>
            <person name="Kingham B."/>
            <person name="Goesmann A."/>
            <person name="Betenbaugh M.J."/>
            <person name="Lewis N.E."/>
            <person name="Borth N."/>
            <person name="Lee K.H."/>
        </authorList>
    </citation>
    <scope>NUCLEOTIDE SEQUENCE [LARGE SCALE GENOMIC DNA]</scope>
    <source>
        <strain evidence="15">17A/GY</strain>
    </source>
</reference>
<evidence type="ECO:0000256" key="6">
    <source>
        <dbReference type="ARBA" id="ARBA00023054"/>
    </source>
</evidence>
<dbReference type="PROSITE" id="PS51037">
    <property type="entry name" value="YEATS"/>
    <property type="match status" value="1"/>
</dbReference>
<dbReference type="PANTHER" id="PTHR47573:SF1">
    <property type="entry name" value="PROTEIN AF-9 HOMOLOG"/>
    <property type="match status" value="1"/>
</dbReference>
<dbReference type="KEGG" id="cge:100762118"/>
<evidence type="ECO:0000256" key="4">
    <source>
        <dbReference type="ARBA" id="ARBA00022853"/>
    </source>
</evidence>
<protein>
    <recommendedName>
        <fullName evidence="11">YEATS domain-containing protein 4</fullName>
    </recommendedName>
</protein>
<evidence type="ECO:0000256" key="7">
    <source>
        <dbReference type="ARBA" id="ARBA00023163"/>
    </source>
</evidence>
<dbReference type="InterPro" id="IPR055129">
    <property type="entry name" value="YEATS_dom"/>
</dbReference>
<accession>A0A9J7J4J1</accession>
<evidence type="ECO:0000259" key="14">
    <source>
        <dbReference type="PROSITE" id="PS51037"/>
    </source>
</evidence>
<dbReference type="RefSeq" id="XP_027248150.1">
    <property type="nucleotide sequence ID" value="XM_027392349.1"/>
</dbReference>
<organism evidence="15 16">
    <name type="scientific">Cricetulus griseus</name>
    <name type="common">Chinese hamster</name>
    <name type="synonym">Cricetulus barabensis griseus</name>
    <dbReference type="NCBI Taxonomy" id="10029"/>
    <lineage>
        <taxon>Eukaryota</taxon>
        <taxon>Metazoa</taxon>
        <taxon>Chordata</taxon>
        <taxon>Craniata</taxon>
        <taxon>Vertebrata</taxon>
        <taxon>Euteleostomi</taxon>
        <taxon>Mammalia</taxon>
        <taxon>Eutheria</taxon>
        <taxon>Euarchontoglires</taxon>
        <taxon>Glires</taxon>
        <taxon>Rodentia</taxon>
        <taxon>Myomorpha</taxon>
        <taxon>Muroidea</taxon>
        <taxon>Cricetidae</taxon>
        <taxon>Cricetinae</taxon>
        <taxon>Cricetulus</taxon>
    </lineage>
</organism>
<evidence type="ECO:0000256" key="12">
    <source>
        <dbReference type="PROSITE-ProRule" id="PRU00376"/>
    </source>
</evidence>
<dbReference type="Gene3D" id="2.60.40.1970">
    <property type="entry name" value="YEATS domain"/>
    <property type="match status" value="1"/>
</dbReference>
<keyword evidence="15" id="KW-1185">Reference proteome</keyword>
<evidence type="ECO:0000256" key="2">
    <source>
        <dbReference type="ARBA" id="ARBA00022604"/>
    </source>
</evidence>
<dbReference type="InterPro" id="IPR005033">
    <property type="entry name" value="YEATS"/>
</dbReference>
<comment type="subunit">
    <text evidence="10">Component of numerous complexes with chromatin remodeling and histone acetyltransferase activity. Component of the NuA4 histone acetyltransferase complex which contains the catalytic subunit KAT5/TIP60 and the subunits EP400, TRRAP/PAF400, BRD8/SMAP, EPC1, DMAP1/DNMAP1, RUVBL1/TIP49, RUVBL2, ING3, actin, ACTL6A/BAF53A, MORF4L1/MRG15, MORF4L2/MRGX, MRGBP, YEATS4/GAS41, VPS72/YL1 and MEAF6. The NuA4 complex interacts with MYC and the adenovirus E1A protein. Component of a NuA4-related complex which contains EP400, TRRAP/PAF400, SRCAP, BRD8/SMAP, EPC1, DMAP1/DNMAP1, RUVBL1/TIP49, RUVBL2, actin, ACTL6A/BAF53A, VPS72 and YEATS4/GAS41. Interacts with MLLT10/AF10. Also interacts with the SWI/SNF component SMARCB1/BAF47, TACC1 and TACC2, and the nuclear matrix protein NUMA1.</text>
</comment>
<keyword evidence="6 13" id="KW-0175">Coiled coil</keyword>
<keyword evidence="3" id="KW-0832">Ubl conjugation</keyword>
<dbReference type="GO" id="GO:0005654">
    <property type="term" value="C:nucleoplasm"/>
    <property type="evidence" value="ECO:0007669"/>
    <property type="project" value="UniProtKB-ARBA"/>
</dbReference>
<reference evidence="16" key="3">
    <citation type="submission" date="2025-08" db="UniProtKB">
        <authorList>
            <consortium name="RefSeq"/>
        </authorList>
    </citation>
    <scope>IDENTIFICATION</scope>
    <source>
        <strain evidence="16">17A/GY</strain>
        <tissue evidence="16">Liver</tissue>
    </source>
</reference>
<evidence type="ECO:0000313" key="16">
    <source>
        <dbReference type="RefSeq" id="XP_027248150.1"/>
    </source>
</evidence>
<dbReference type="GO" id="GO:0006325">
    <property type="term" value="P:chromatin organization"/>
    <property type="evidence" value="ECO:0007669"/>
    <property type="project" value="UniProtKB-KW"/>
</dbReference>
<evidence type="ECO:0000256" key="9">
    <source>
        <dbReference type="ARBA" id="ARBA00057736"/>
    </source>
</evidence>
<comment type="subcellular location">
    <subcellularLocation>
        <location evidence="12">Nucleus</location>
    </subcellularLocation>
</comment>
<comment type="function">
    <text evidence="9">Chromatin reader component of the NuA4 histone acetyltransferase (HAT) complex, a complex involved in transcriptional activation of select genes principally by acetylation of nucleosomal histones H4 and H2A. Specifically recognizes and binds acylated histone H3, with a preference for histone H3 diacetylated at 'Lys-18' and 'Lys-27' (H3K18ac and H3K27ac) or histone H3 diacetylated at 'Lys-14' and 'Lys-27' (H3K14ac and H3K27ac). Also able to recognize and bind crotonylated histone H3. May also recognize and bind histone H3 succinylated at 'Lys-122' (H3K122succ); additional evidences are however required to confirm this result in vivo. Plays a key role in histone variant H2AZ1/H2A.Z deposition into specific chromatin regions: recognizes and binds H3K14ac and H3K27ac on the promoters of actively transcribed genes and recruits NuA4-related complex to deposit H2AZ1/H2A.Z. H2AZ1/H2A.Z deposition is required for maintenance of embryonic stem cell.</text>
</comment>
<keyword evidence="8 12" id="KW-0539">Nucleus</keyword>
<keyword evidence="4" id="KW-0156">Chromatin regulator</keyword>
<feature type="domain" description="YEATS" evidence="14">
    <location>
        <begin position="85"/>
        <end position="228"/>
    </location>
</feature>
<keyword evidence="1" id="KW-1017">Isopeptide bond</keyword>
<evidence type="ECO:0000256" key="10">
    <source>
        <dbReference type="ARBA" id="ARBA00064752"/>
    </source>
</evidence>
<dbReference type="Pfam" id="PF03366">
    <property type="entry name" value="YEATS"/>
    <property type="match status" value="1"/>
</dbReference>
<evidence type="ECO:0000256" key="5">
    <source>
        <dbReference type="ARBA" id="ARBA00023015"/>
    </source>
</evidence>
<dbReference type="Proteomes" id="UP001108280">
    <property type="component" value="Chromosome 1"/>
</dbReference>
<dbReference type="GeneID" id="100762118"/>
<evidence type="ECO:0000256" key="13">
    <source>
        <dbReference type="SAM" id="Coils"/>
    </source>
</evidence>
<evidence type="ECO:0000256" key="3">
    <source>
        <dbReference type="ARBA" id="ARBA00022843"/>
    </source>
</evidence>
<dbReference type="InterPro" id="IPR038704">
    <property type="entry name" value="YEAST_sf"/>
</dbReference>
<keyword evidence="2" id="KW-0341">Growth regulation</keyword>
<dbReference type="AlphaFoldDB" id="A0A9J7J4J1"/>
<dbReference type="PANTHER" id="PTHR47573">
    <property type="entry name" value="PROTEIN AF-9 HOMOLOG"/>
    <property type="match status" value="1"/>
</dbReference>
<proteinExistence type="predicted"/>
<name>A0A9J7J4J1_CRIGR</name>
<feature type="coiled-coil region" evidence="13">
    <location>
        <begin position="250"/>
        <end position="291"/>
    </location>
</feature>
<sequence>MRGAQRWRPSPLGRSALRMAPPRSALIGPESAVIFCRPADKQRFPGGLGQPVELTDVVPAVRGSVVAKTCHSRSHQRSTELLSSLVNGVTIVKPIVYGNVARYFGKKREEDGHTHQWTVYVKPYRNEDMSAYVKKIQFKLHESYGNPLRVVTKPPYEITETGWGEFEIIIKIFFIDPNERPVTLYHLLKLFQSDTNAMLGKKTVVSEFYDEMIFQDPTAMMQQLLTTSRQLTLGAYKHETEFAELEVKTREKLEAAKKKTSFEIAELKERLKASRETINCLKNEIRKLEEDDQTKDI</sequence>
<keyword evidence="7" id="KW-0804">Transcription</keyword>
<reference evidence="15" key="2">
    <citation type="journal article" date="2020" name="Biotechnol. Bioeng.">
        <title>Chromosome-scale scaffolds for the Chinese hamster reference genome assembly to facilitate the study of the CHO epigenome.</title>
        <authorList>
            <person name="Hilliard W."/>
            <person name="MacDonald M."/>
            <person name="Lee K.H."/>
        </authorList>
    </citation>
    <scope>NUCLEOTIDE SEQUENCE [LARGE SCALE GENOMIC DNA]</scope>
    <source>
        <strain evidence="15">17A/GY</strain>
    </source>
</reference>
<dbReference type="CDD" id="cd16909">
    <property type="entry name" value="YEATS_GAS41_like"/>
    <property type="match status" value="1"/>
</dbReference>
<dbReference type="OrthoDB" id="16041at2759"/>
<evidence type="ECO:0000256" key="1">
    <source>
        <dbReference type="ARBA" id="ARBA00022499"/>
    </source>
</evidence>
<dbReference type="FunFam" id="2.60.40.1970:FF:000002">
    <property type="entry name" value="YEATS domain-containing protein 4"/>
    <property type="match status" value="1"/>
</dbReference>
<dbReference type="GO" id="GO:0006355">
    <property type="term" value="P:regulation of DNA-templated transcription"/>
    <property type="evidence" value="ECO:0007669"/>
    <property type="project" value="InterPro"/>
</dbReference>